<proteinExistence type="predicted"/>
<organism evidence="1 2">
    <name type="scientific">Desulfobacula phenolica</name>
    <dbReference type="NCBI Taxonomy" id="90732"/>
    <lineage>
        <taxon>Bacteria</taxon>
        <taxon>Pseudomonadati</taxon>
        <taxon>Thermodesulfobacteriota</taxon>
        <taxon>Desulfobacteria</taxon>
        <taxon>Desulfobacterales</taxon>
        <taxon>Desulfobacteraceae</taxon>
        <taxon>Desulfobacula</taxon>
    </lineage>
</organism>
<dbReference type="InterPro" id="IPR025500">
    <property type="entry name" value="DUF4390"/>
</dbReference>
<dbReference type="AlphaFoldDB" id="A0A1H2DVP2"/>
<reference evidence="2" key="1">
    <citation type="submission" date="2016-10" db="EMBL/GenBank/DDBJ databases">
        <authorList>
            <person name="Varghese N."/>
            <person name="Submissions S."/>
        </authorList>
    </citation>
    <scope>NUCLEOTIDE SEQUENCE [LARGE SCALE GENOMIC DNA]</scope>
    <source>
        <strain evidence="2">DSM 3384</strain>
    </source>
</reference>
<dbReference type="Proteomes" id="UP000199608">
    <property type="component" value="Unassembled WGS sequence"/>
</dbReference>
<keyword evidence="2" id="KW-1185">Reference proteome</keyword>
<dbReference type="Pfam" id="PF14334">
    <property type="entry name" value="DUF4390"/>
    <property type="match status" value="1"/>
</dbReference>
<protein>
    <recommendedName>
        <fullName evidence="3">DUF4390 domain-containing protein</fullName>
    </recommendedName>
</protein>
<name>A0A1H2DVP2_9BACT</name>
<accession>A0A1H2DVP2</accession>
<evidence type="ECO:0008006" key="3">
    <source>
        <dbReference type="Google" id="ProtNLM"/>
    </source>
</evidence>
<gene>
    <name evidence="1" type="ORF">SAMN04487931_102244</name>
</gene>
<dbReference type="EMBL" id="FNLL01000002">
    <property type="protein sequence ID" value="SDT86903.1"/>
    <property type="molecule type" value="Genomic_DNA"/>
</dbReference>
<sequence length="195" mass="22699">MKKSSLHNTNFQHYIIVFVILCFLLPCSAVAKQTAVIKNIKLANTRDDLLTYFDVKQAFTERLNQAALNGIPTTFSFYITLYKTGGLWFDKKISNIQINSTLKYNPLKKEFSVLRPWKNETPVITPSFQKAKSLMTEIDNLNIIPLNQLVKGDKYQLRIKAKLDKVTLPLSLHTVLFFVSFWDFETNWYLINFTY</sequence>
<evidence type="ECO:0000313" key="2">
    <source>
        <dbReference type="Proteomes" id="UP000199608"/>
    </source>
</evidence>
<evidence type="ECO:0000313" key="1">
    <source>
        <dbReference type="EMBL" id="SDT86903.1"/>
    </source>
</evidence>